<evidence type="ECO:0000259" key="14">
    <source>
        <dbReference type="Pfam" id="PF00763"/>
    </source>
</evidence>
<dbReference type="HAMAP" id="MF_01576">
    <property type="entry name" value="THF_DHG_CYH"/>
    <property type="match status" value="1"/>
</dbReference>
<evidence type="ECO:0000256" key="3">
    <source>
        <dbReference type="ARBA" id="ARBA00022563"/>
    </source>
</evidence>
<accession>A0A919IN54</accession>
<dbReference type="GO" id="GO:0009086">
    <property type="term" value="P:methionine biosynthetic process"/>
    <property type="evidence" value="ECO:0007669"/>
    <property type="project" value="UniProtKB-KW"/>
</dbReference>
<feature type="binding site" evidence="12">
    <location>
        <position position="262"/>
    </location>
    <ligand>
        <name>NADP(+)</name>
        <dbReference type="ChEBI" id="CHEBI:58349"/>
    </ligand>
</feature>
<dbReference type="GO" id="GO:0035999">
    <property type="term" value="P:tetrahydrofolate interconversion"/>
    <property type="evidence" value="ECO:0007669"/>
    <property type="project" value="UniProtKB-UniRule"/>
</dbReference>
<feature type="domain" description="Tetrahydrofolate dehydrogenase/cyclohydrolase NAD(P)-binding" evidence="15">
    <location>
        <begin position="166"/>
        <end position="310"/>
    </location>
</feature>
<evidence type="ECO:0000259" key="15">
    <source>
        <dbReference type="Pfam" id="PF02882"/>
    </source>
</evidence>
<evidence type="ECO:0000313" key="17">
    <source>
        <dbReference type="Proteomes" id="UP000619479"/>
    </source>
</evidence>
<evidence type="ECO:0000256" key="6">
    <source>
        <dbReference type="ARBA" id="ARBA00022801"/>
    </source>
</evidence>
<evidence type="ECO:0000256" key="1">
    <source>
        <dbReference type="ARBA" id="ARBA00004777"/>
    </source>
</evidence>
<dbReference type="GO" id="GO:0004488">
    <property type="term" value="F:methylenetetrahydrofolate dehydrogenase (NADP+) activity"/>
    <property type="evidence" value="ECO:0007669"/>
    <property type="project" value="UniProtKB-UniRule"/>
</dbReference>
<evidence type="ECO:0000256" key="7">
    <source>
        <dbReference type="ARBA" id="ARBA00022857"/>
    </source>
</evidence>
<proteinExistence type="inferred from homology"/>
<feature type="domain" description="Tetrahydrofolate dehydrogenase/cyclohydrolase catalytic" evidence="14">
    <location>
        <begin position="34"/>
        <end position="147"/>
    </location>
</feature>
<keyword evidence="7 12" id="KW-0521">NADP</keyword>
<dbReference type="EC" id="1.5.1.5" evidence="12"/>
<reference evidence="16" key="1">
    <citation type="submission" date="2021-01" db="EMBL/GenBank/DDBJ databases">
        <title>Whole genome shotgun sequence of Actinoplanes cyaneus NBRC 14990.</title>
        <authorList>
            <person name="Komaki H."/>
            <person name="Tamura T."/>
        </authorList>
    </citation>
    <scope>NUCLEOTIDE SEQUENCE</scope>
    <source>
        <strain evidence="16">NBRC 14990</strain>
    </source>
</reference>
<evidence type="ECO:0000256" key="2">
    <source>
        <dbReference type="ARBA" id="ARBA00011738"/>
    </source>
</evidence>
<evidence type="ECO:0000256" key="4">
    <source>
        <dbReference type="ARBA" id="ARBA00022605"/>
    </source>
</evidence>
<feature type="compositionally biased region" description="Polar residues" evidence="13">
    <location>
        <begin position="1"/>
        <end position="10"/>
    </location>
</feature>
<comment type="similarity">
    <text evidence="12">Belongs to the tetrahydrofolate dehydrogenase/cyclohydrolase family.</text>
</comment>
<evidence type="ECO:0000256" key="8">
    <source>
        <dbReference type="ARBA" id="ARBA00023002"/>
    </source>
</evidence>
<comment type="caution">
    <text evidence="12">Lacks conserved residue(s) required for the propagation of feature annotation.</text>
</comment>
<keyword evidence="6 12" id="KW-0378">Hydrolase</keyword>
<dbReference type="PRINTS" id="PR00085">
    <property type="entry name" value="THFDHDRGNASE"/>
</dbReference>
<gene>
    <name evidence="12 16" type="primary">folD</name>
    <name evidence="16" type="ORF">Acy02nite_52780</name>
</gene>
<dbReference type="EMBL" id="BOMH01000039">
    <property type="protein sequence ID" value="GID67397.1"/>
    <property type="molecule type" value="Genomic_DNA"/>
</dbReference>
<organism evidence="16 17">
    <name type="scientific">Actinoplanes cyaneus</name>
    <dbReference type="NCBI Taxonomy" id="52696"/>
    <lineage>
        <taxon>Bacteria</taxon>
        <taxon>Bacillati</taxon>
        <taxon>Actinomycetota</taxon>
        <taxon>Actinomycetes</taxon>
        <taxon>Micromonosporales</taxon>
        <taxon>Micromonosporaceae</taxon>
        <taxon>Actinoplanes</taxon>
    </lineage>
</organism>
<dbReference type="GO" id="GO:0006164">
    <property type="term" value="P:purine nucleotide biosynthetic process"/>
    <property type="evidence" value="ECO:0007669"/>
    <property type="project" value="UniProtKB-KW"/>
</dbReference>
<keyword evidence="9 12" id="KW-0368">Histidine biosynthesis</keyword>
<evidence type="ECO:0000256" key="10">
    <source>
        <dbReference type="ARBA" id="ARBA00023167"/>
    </source>
</evidence>
<dbReference type="Pfam" id="PF02882">
    <property type="entry name" value="THF_DHG_CYH_C"/>
    <property type="match status" value="1"/>
</dbReference>
<dbReference type="InterPro" id="IPR020630">
    <property type="entry name" value="THF_DH/CycHdrlase_cat_dom"/>
</dbReference>
<evidence type="ECO:0000256" key="11">
    <source>
        <dbReference type="ARBA" id="ARBA00023268"/>
    </source>
</evidence>
<name>A0A919IN54_9ACTN</name>
<dbReference type="Gene3D" id="3.40.50.10860">
    <property type="entry name" value="Leucine Dehydrogenase, chain A, domain 1"/>
    <property type="match status" value="1"/>
</dbReference>
<comment type="catalytic activity">
    <reaction evidence="12">
        <text>(6R)-5,10-methylene-5,6,7,8-tetrahydrofolate + NADP(+) = (6R)-5,10-methenyltetrahydrofolate + NADPH</text>
        <dbReference type="Rhea" id="RHEA:22812"/>
        <dbReference type="ChEBI" id="CHEBI:15636"/>
        <dbReference type="ChEBI" id="CHEBI:57455"/>
        <dbReference type="ChEBI" id="CHEBI:57783"/>
        <dbReference type="ChEBI" id="CHEBI:58349"/>
        <dbReference type="EC" id="1.5.1.5"/>
    </reaction>
</comment>
<dbReference type="InterPro" id="IPR000672">
    <property type="entry name" value="THF_DH/CycHdrlase"/>
</dbReference>
<feature type="binding site" evidence="12">
    <location>
        <begin position="192"/>
        <end position="194"/>
    </location>
    <ligand>
        <name>NADP(+)</name>
        <dbReference type="ChEBI" id="CHEBI:58349"/>
    </ligand>
</feature>
<dbReference type="CDD" id="cd01080">
    <property type="entry name" value="NAD_bind_m-THF_DH_Cyclohyd"/>
    <property type="match status" value="1"/>
</dbReference>
<dbReference type="SUPFAM" id="SSF51735">
    <property type="entry name" value="NAD(P)-binding Rossmann-fold domains"/>
    <property type="match status" value="1"/>
</dbReference>
<keyword evidence="17" id="KW-1185">Reference proteome</keyword>
<protein>
    <recommendedName>
        <fullName evidence="12">Bifunctional protein FolD</fullName>
    </recommendedName>
    <domain>
        <recommendedName>
            <fullName evidence="12">Methylenetetrahydrofolate dehydrogenase</fullName>
            <ecNumber evidence="12">1.5.1.5</ecNumber>
        </recommendedName>
    </domain>
    <domain>
        <recommendedName>
            <fullName evidence="12">Methenyltetrahydrofolate cyclohydrolase</fullName>
            <ecNumber evidence="12">3.5.4.9</ecNumber>
        </recommendedName>
    </domain>
</protein>
<dbReference type="GO" id="GO:0005829">
    <property type="term" value="C:cytosol"/>
    <property type="evidence" value="ECO:0007669"/>
    <property type="project" value="TreeGrafter"/>
</dbReference>
<evidence type="ECO:0000256" key="9">
    <source>
        <dbReference type="ARBA" id="ARBA00023102"/>
    </source>
</evidence>
<dbReference type="Gene3D" id="3.40.50.720">
    <property type="entry name" value="NAD(P)-binding Rossmann-like Domain"/>
    <property type="match status" value="1"/>
</dbReference>
<dbReference type="PANTHER" id="PTHR48099:SF5">
    <property type="entry name" value="C-1-TETRAHYDROFOLATE SYNTHASE, CYTOPLASMIC"/>
    <property type="match status" value="1"/>
</dbReference>
<keyword evidence="4 12" id="KW-0028">Amino-acid biosynthesis</keyword>
<comment type="subunit">
    <text evidence="2 12">Homodimer.</text>
</comment>
<sequence length="312" mass="32713">MVEPSGSSFTGVDRLGSRPRSRDMTSENTARLLPGAPVAEAVLADVRERVAKLKARGVQPSLATILVGDDDASAGYIRIKQKQAAELGFASPHEHLSGDVTQADLLKVIAGFNDDKNVHGVLIQYPIPAHLDYDAALQTLDPDKDVDGMHPLNMGRLAVGLPGPLPCTPAGIEALLAHHGIEISGREVVILGRGATLGRPLAMLLAQKRPTANAAVTVVHTGVKDWPRYTQRAEILIAAAGVPGIIQPEHVKPGATVIGAGVRYEGRRLLPDVDESCAEVAGAITPRVGGVGPTTVAMLFRNAVVAAERANP</sequence>
<dbReference type="Proteomes" id="UP000619479">
    <property type="component" value="Unassembled WGS sequence"/>
</dbReference>
<evidence type="ECO:0000313" key="16">
    <source>
        <dbReference type="EMBL" id="GID67397.1"/>
    </source>
</evidence>
<dbReference type="SUPFAM" id="SSF53223">
    <property type="entry name" value="Aminoacid dehydrogenase-like, N-terminal domain"/>
    <property type="match status" value="1"/>
</dbReference>
<dbReference type="InterPro" id="IPR046346">
    <property type="entry name" value="Aminoacid_DH-like_N_sf"/>
</dbReference>
<comment type="catalytic activity">
    <reaction evidence="12">
        <text>(6R)-5,10-methenyltetrahydrofolate + H2O = (6R)-10-formyltetrahydrofolate + H(+)</text>
        <dbReference type="Rhea" id="RHEA:23700"/>
        <dbReference type="ChEBI" id="CHEBI:15377"/>
        <dbReference type="ChEBI" id="CHEBI:15378"/>
        <dbReference type="ChEBI" id="CHEBI:57455"/>
        <dbReference type="ChEBI" id="CHEBI:195366"/>
        <dbReference type="EC" id="3.5.4.9"/>
    </reaction>
</comment>
<dbReference type="EC" id="3.5.4.9" evidence="12"/>
<keyword evidence="5 12" id="KW-0658">Purine biosynthesis</keyword>
<keyword evidence="11 12" id="KW-0511">Multifunctional enzyme</keyword>
<evidence type="ECO:0000256" key="5">
    <source>
        <dbReference type="ARBA" id="ARBA00022755"/>
    </source>
</evidence>
<dbReference type="GO" id="GO:0004477">
    <property type="term" value="F:methenyltetrahydrofolate cyclohydrolase activity"/>
    <property type="evidence" value="ECO:0007669"/>
    <property type="project" value="UniProtKB-UniRule"/>
</dbReference>
<comment type="pathway">
    <text evidence="1 12">One-carbon metabolism; tetrahydrofolate interconversion.</text>
</comment>
<dbReference type="InterPro" id="IPR020631">
    <property type="entry name" value="THF_DH/CycHdrlase_NAD-bd_dom"/>
</dbReference>
<comment type="caution">
    <text evidence="16">The sequence shown here is derived from an EMBL/GenBank/DDBJ whole genome shotgun (WGS) entry which is preliminary data.</text>
</comment>
<dbReference type="Pfam" id="PF00763">
    <property type="entry name" value="THF_DHG_CYH"/>
    <property type="match status" value="1"/>
</dbReference>
<evidence type="ECO:0000256" key="13">
    <source>
        <dbReference type="SAM" id="MobiDB-lite"/>
    </source>
</evidence>
<keyword evidence="3 12" id="KW-0554">One-carbon metabolism</keyword>
<comment type="function">
    <text evidence="12">Catalyzes the oxidation of 5,10-methylenetetrahydrofolate to 5,10-methenyltetrahydrofolate and then the hydrolysis of 5,10-methenyltetrahydrofolate to 10-formyltetrahydrofolate.</text>
</comment>
<dbReference type="AlphaFoldDB" id="A0A919IN54"/>
<dbReference type="PANTHER" id="PTHR48099">
    <property type="entry name" value="C-1-TETRAHYDROFOLATE SYNTHASE, CYTOPLASMIC-RELATED"/>
    <property type="match status" value="1"/>
</dbReference>
<dbReference type="InterPro" id="IPR036291">
    <property type="entry name" value="NAD(P)-bd_dom_sf"/>
</dbReference>
<dbReference type="FunFam" id="3.40.50.10860:FF:000005">
    <property type="entry name" value="C-1-tetrahydrofolate synthase, cytoplasmic, putative"/>
    <property type="match status" value="1"/>
</dbReference>
<keyword evidence="10 12" id="KW-0486">Methionine biosynthesis</keyword>
<evidence type="ECO:0000256" key="12">
    <source>
        <dbReference type="HAMAP-Rule" id="MF_01576"/>
    </source>
</evidence>
<keyword evidence="8 12" id="KW-0560">Oxidoreductase</keyword>
<feature type="region of interest" description="Disordered" evidence="13">
    <location>
        <begin position="1"/>
        <end position="31"/>
    </location>
</feature>
<dbReference type="GO" id="GO:0000105">
    <property type="term" value="P:L-histidine biosynthetic process"/>
    <property type="evidence" value="ECO:0007669"/>
    <property type="project" value="UniProtKB-KW"/>
</dbReference>